<name>A0ACB7ZTA1_9AGAM</name>
<organism evidence="1 2">
    <name type="scientific">Hygrophoropsis aurantiaca</name>
    <dbReference type="NCBI Taxonomy" id="72124"/>
    <lineage>
        <taxon>Eukaryota</taxon>
        <taxon>Fungi</taxon>
        <taxon>Dikarya</taxon>
        <taxon>Basidiomycota</taxon>
        <taxon>Agaricomycotina</taxon>
        <taxon>Agaricomycetes</taxon>
        <taxon>Agaricomycetidae</taxon>
        <taxon>Boletales</taxon>
        <taxon>Coniophorineae</taxon>
        <taxon>Hygrophoropsidaceae</taxon>
        <taxon>Hygrophoropsis</taxon>
    </lineage>
</organism>
<evidence type="ECO:0000313" key="1">
    <source>
        <dbReference type="EMBL" id="KAH7903933.1"/>
    </source>
</evidence>
<accession>A0ACB7ZTA1</accession>
<reference evidence="1" key="1">
    <citation type="journal article" date="2021" name="New Phytol.">
        <title>Evolutionary innovations through gain and loss of genes in the ectomycorrhizal Boletales.</title>
        <authorList>
            <person name="Wu G."/>
            <person name="Miyauchi S."/>
            <person name="Morin E."/>
            <person name="Kuo A."/>
            <person name="Drula E."/>
            <person name="Varga T."/>
            <person name="Kohler A."/>
            <person name="Feng B."/>
            <person name="Cao Y."/>
            <person name="Lipzen A."/>
            <person name="Daum C."/>
            <person name="Hundley H."/>
            <person name="Pangilinan J."/>
            <person name="Johnson J."/>
            <person name="Barry K."/>
            <person name="LaButti K."/>
            <person name="Ng V."/>
            <person name="Ahrendt S."/>
            <person name="Min B."/>
            <person name="Choi I.G."/>
            <person name="Park H."/>
            <person name="Plett J.M."/>
            <person name="Magnuson J."/>
            <person name="Spatafora J.W."/>
            <person name="Nagy L.G."/>
            <person name="Henrissat B."/>
            <person name="Grigoriev I.V."/>
            <person name="Yang Z.L."/>
            <person name="Xu J."/>
            <person name="Martin F.M."/>
        </authorList>
    </citation>
    <scope>NUCLEOTIDE SEQUENCE</scope>
    <source>
        <strain evidence="1">ATCC 28755</strain>
    </source>
</reference>
<dbReference type="EMBL" id="MU268686">
    <property type="protein sequence ID" value="KAH7903933.1"/>
    <property type="molecule type" value="Genomic_DNA"/>
</dbReference>
<proteinExistence type="predicted"/>
<comment type="caution">
    <text evidence="1">The sequence shown here is derived from an EMBL/GenBank/DDBJ whole genome shotgun (WGS) entry which is preliminary data.</text>
</comment>
<dbReference type="Proteomes" id="UP000790377">
    <property type="component" value="Unassembled WGS sequence"/>
</dbReference>
<protein>
    <submittedName>
        <fullName evidence="1">Uncharacterized protein</fullName>
    </submittedName>
</protein>
<sequence length="169" mass="19130">MGRKPKYHSPEERLAASRAQKAQYAGSVRGRMKRKDSNAVAYMRSHGRRAAYNASPAIYAANRRLKSLPPALIALAATALPTSDIFYDALQGCTVLDESELIPWDYEPPYAMAEPPDIPDEALHTEKLVDILHGRRCRQERERRIDRINFLEQRVGQTSGVVKQREIRG</sequence>
<evidence type="ECO:0000313" key="2">
    <source>
        <dbReference type="Proteomes" id="UP000790377"/>
    </source>
</evidence>
<gene>
    <name evidence="1" type="ORF">BJ138DRAFT_1119906</name>
</gene>
<keyword evidence="2" id="KW-1185">Reference proteome</keyword>